<reference evidence="2 3" key="1">
    <citation type="submission" date="2021-01" db="EMBL/GenBank/DDBJ databases">
        <title>FDA dAtabase for Regulatory Grade micrObial Sequences (FDA-ARGOS): Supporting development and validation of Infectious Disease Dx tests.</title>
        <authorList>
            <person name="Sproer C."/>
            <person name="Gronow S."/>
            <person name="Severitt S."/>
            <person name="Schroder I."/>
            <person name="Tallon L."/>
            <person name="Sadzewicz L."/>
            <person name="Zhao X."/>
            <person name="Boylan J."/>
            <person name="Ott S."/>
            <person name="Bowen H."/>
            <person name="Vavikolanu K."/>
            <person name="Mehta A."/>
            <person name="Aluvathingal J."/>
            <person name="Nadendla S."/>
            <person name="Lowell S."/>
            <person name="Myers T."/>
            <person name="Yan Y."/>
            <person name="Sichtig H."/>
        </authorList>
    </citation>
    <scope>NUCLEOTIDE SEQUENCE [LARGE SCALE GENOMIC DNA]</scope>
    <source>
        <strain evidence="2 3">FDAARGOS_1148</strain>
    </source>
</reference>
<dbReference type="Proteomes" id="UP000595942">
    <property type="component" value="Chromosome"/>
</dbReference>
<gene>
    <name evidence="2" type="ORF">I6J05_05670</name>
</gene>
<dbReference type="AlphaFoldDB" id="A0AB37HEJ3"/>
<accession>A0AB37HEJ3</accession>
<keyword evidence="3" id="KW-1185">Reference proteome</keyword>
<evidence type="ECO:0000313" key="2">
    <source>
        <dbReference type="EMBL" id="QQS84016.1"/>
    </source>
</evidence>
<dbReference type="HAMAP" id="MF_00829">
    <property type="entry name" value="UPF0435"/>
    <property type="match status" value="1"/>
</dbReference>
<dbReference type="EMBL" id="CP068073">
    <property type="protein sequence ID" value="QQS84016.1"/>
    <property type="molecule type" value="Genomic_DNA"/>
</dbReference>
<comment type="similarity">
    <text evidence="1">Belongs to the UPF0435 family.</text>
</comment>
<proteinExistence type="inferred from homology"/>
<dbReference type="InterPro" id="IPR009507">
    <property type="entry name" value="UPF0435"/>
</dbReference>
<protein>
    <recommendedName>
        <fullName evidence="1">UPF0435 protein I6J05_05670</fullName>
    </recommendedName>
</protein>
<organism evidence="2 3">
    <name type="scientific">Staphylococcus condimenti</name>
    <dbReference type="NCBI Taxonomy" id="70255"/>
    <lineage>
        <taxon>Bacteria</taxon>
        <taxon>Bacillati</taxon>
        <taxon>Bacillota</taxon>
        <taxon>Bacilli</taxon>
        <taxon>Bacillales</taxon>
        <taxon>Staphylococcaceae</taxon>
        <taxon>Staphylococcus</taxon>
    </lineage>
</organism>
<dbReference type="Pfam" id="PF06569">
    <property type="entry name" value="DUF1128"/>
    <property type="match status" value="1"/>
</dbReference>
<sequence>MMASNNKKMIEEIREQLNVVNVQLIDPDKFEDADEEKVKEIHSFVTSKDNFSPSEVTAIASELGELRQS</sequence>
<evidence type="ECO:0000256" key="1">
    <source>
        <dbReference type="HAMAP-Rule" id="MF_00829"/>
    </source>
</evidence>
<name>A0AB37HEJ3_9STAP</name>
<evidence type="ECO:0000313" key="3">
    <source>
        <dbReference type="Proteomes" id="UP000595942"/>
    </source>
</evidence>